<evidence type="ECO:0000256" key="1">
    <source>
        <dbReference type="ARBA" id="ARBA00004651"/>
    </source>
</evidence>
<evidence type="ECO:0000313" key="22">
    <source>
        <dbReference type="EMBL" id="KAK7507594.1"/>
    </source>
</evidence>
<dbReference type="InterPro" id="IPR044880">
    <property type="entry name" value="NCX_ion-bd_dom_sf"/>
</dbReference>
<keyword evidence="23" id="KW-1185">Reference proteome</keyword>
<dbReference type="SMART" id="SM00237">
    <property type="entry name" value="Calx_beta"/>
    <property type="match status" value="2"/>
</dbReference>
<keyword evidence="4" id="KW-0050">Antiport</keyword>
<dbReference type="SUPFAM" id="SSF141072">
    <property type="entry name" value="CalX-like"/>
    <property type="match status" value="2"/>
</dbReference>
<keyword evidence="3" id="KW-0813">Transport</keyword>
<dbReference type="Pfam" id="PF03160">
    <property type="entry name" value="Calx-beta"/>
    <property type="match status" value="1"/>
</dbReference>
<keyword evidence="6" id="KW-0109">Calcium transport</keyword>
<keyword evidence="13 20" id="KW-1133">Transmembrane helix</keyword>
<evidence type="ECO:0000256" key="2">
    <source>
        <dbReference type="ARBA" id="ARBA00007489"/>
    </source>
</evidence>
<evidence type="ECO:0000256" key="4">
    <source>
        <dbReference type="ARBA" id="ARBA00022449"/>
    </source>
</evidence>
<feature type="transmembrane region" description="Helical" evidence="20">
    <location>
        <begin position="598"/>
        <end position="631"/>
    </location>
</feature>
<dbReference type="PANTHER" id="PTHR11878:SF76">
    <property type="entry name" value="CALX-BETA DOMAIN-CONTAINING PROTEIN"/>
    <property type="match status" value="1"/>
</dbReference>
<organism evidence="22 23">
    <name type="scientific">Batillaria attramentaria</name>
    <dbReference type="NCBI Taxonomy" id="370345"/>
    <lineage>
        <taxon>Eukaryota</taxon>
        <taxon>Metazoa</taxon>
        <taxon>Spiralia</taxon>
        <taxon>Lophotrochozoa</taxon>
        <taxon>Mollusca</taxon>
        <taxon>Gastropoda</taxon>
        <taxon>Caenogastropoda</taxon>
        <taxon>Sorbeoconcha</taxon>
        <taxon>Cerithioidea</taxon>
        <taxon>Batillariidae</taxon>
        <taxon>Batillaria</taxon>
    </lineage>
</organism>
<evidence type="ECO:0000256" key="3">
    <source>
        <dbReference type="ARBA" id="ARBA00022448"/>
    </source>
</evidence>
<accession>A0ABD0M836</accession>
<evidence type="ECO:0000256" key="13">
    <source>
        <dbReference type="ARBA" id="ARBA00022989"/>
    </source>
</evidence>
<dbReference type="GO" id="GO:0046872">
    <property type="term" value="F:metal ion binding"/>
    <property type="evidence" value="ECO:0007669"/>
    <property type="project" value="UniProtKB-KW"/>
</dbReference>
<gene>
    <name evidence="22" type="ORF">BaRGS_00001529</name>
</gene>
<feature type="transmembrane region" description="Helical" evidence="20">
    <location>
        <begin position="89"/>
        <end position="110"/>
    </location>
</feature>
<dbReference type="GO" id="GO:0005516">
    <property type="term" value="F:calmodulin binding"/>
    <property type="evidence" value="ECO:0007669"/>
    <property type="project" value="UniProtKB-KW"/>
</dbReference>
<keyword evidence="5" id="KW-1003">Cell membrane</keyword>
<evidence type="ECO:0000313" key="23">
    <source>
        <dbReference type="Proteomes" id="UP001519460"/>
    </source>
</evidence>
<dbReference type="PRINTS" id="PR01259">
    <property type="entry name" value="NACAEXCHNGR"/>
</dbReference>
<evidence type="ECO:0000256" key="9">
    <source>
        <dbReference type="ARBA" id="ARBA00022729"/>
    </source>
</evidence>
<keyword evidence="15" id="KW-0406">Ion transport</keyword>
<evidence type="ECO:0000256" key="11">
    <source>
        <dbReference type="ARBA" id="ARBA00022837"/>
    </source>
</evidence>
<keyword evidence="9" id="KW-0732">Signal</keyword>
<evidence type="ECO:0000256" key="5">
    <source>
        <dbReference type="ARBA" id="ARBA00022475"/>
    </source>
</evidence>
<keyword evidence="7 20" id="KW-0812">Transmembrane</keyword>
<keyword evidence="17" id="KW-0325">Glycoprotein</keyword>
<dbReference type="InterPro" id="IPR038081">
    <property type="entry name" value="CalX-like_sf"/>
</dbReference>
<evidence type="ECO:0000256" key="17">
    <source>
        <dbReference type="ARBA" id="ARBA00023180"/>
    </source>
</evidence>
<evidence type="ECO:0000256" key="12">
    <source>
        <dbReference type="ARBA" id="ARBA00022860"/>
    </source>
</evidence>
<dbReference type="Proteomes" id="UP001519460">
    <property type="component" value="Unassembled WGS sequence"/>
</dbReference>
<feature type="transmembrane region" description="Helical" evidence="20">
    <location>
        <begin position="707"/>
        <end position="727"/>
    </location>
</feature>
<evidence type="ECO:0000256" key="16">
    <source>
        <dbReference type="ARBA" id="ARBA00023136"/>
    </source>
</evidence>
<dbReference type="GO" id="GO:0005886">
    <property type="term" value="C:plasma membrane"/>
    <property type="evidence" value="ECO:0007669"/>
    <property type="project" value="UniProtKB-SubCell"/>
</dbReference>
<feature type="transmembrane region" description="Helical" evidence="20">
    <location>
        <begin position="32"/>
        <end position="53"/>
    </location>
</feature>
<dbReference type="GO" id="GO:0015297">
    <property type="term" value="F:antiporter activity"/>
    <property type="evidence" value="ECO:0007669"/>
    <property type="project" value="UniProtKB-KW"/>
</dbReference>
<comment type="caution">
    <text evidence="22">The sequence shown here is derived from an EMBL/GenBank/DDBJ whole genome shotgun (WGS) entry which is preliminary data.</text>
</comment>
<dbReference type="InterPro" id="IPR051171">
    <property type="entry name" value="CaCA"/>
</dbReference>
<evidence type="ECO:0000256" key="15">
    <source>
        <dbReference type="ARBA" id="ARBA00023065"/>
    </source>
</evidence>
<evidence type="ECO:0000256" key="7">
    <source>
        <dbReference type="ARBA" id="ARBA00022692"/>
    </source>
</evidence>
<sequence length="776" mass="84511">MSTCDLDTYECSDKGLLMPFVNEYTWDKGFRAALYGVGLLYSFLGISIIADVFMRSIEMITSKTSPVRIADPTSNTGYREVQVKVWNDTVANLTLMALGGSTPEILLSIIEVVGNNFEAGDLGPGTILGSAAFNFAVVGVCIWSIPNGETRGIKTIKVFVVTSLFSVFAYVWLIIVLVVITPDYVDLWEAIVTFLFFPALVIIAYIFDKDYCSKKAELTEEEAATEFGLDGKSTLTGHDAVSKEVIADILRKIGKHPDVTEEDEAKIAAALLANEVSHDRMWYRINAVRGISGGHRLTPAVNEKQREIVDAIKTGMEVGSVVSLDSLGDHGLNAIVEVETIDGTAEAESDYIPFKETIVFEPGEKSKPVEIKIVDDNEWEPDEVFFVRLTANPDQHCVIGKRSISQVTILNDDSPGKFSFAEPSVIVKESAGVCHVPVTRTDGADGRVVLQWEVNNQTAVFGKDYDKNKGELVFNHGELTKNIEIGIIDEQAFEKDEHFEVVLTGCTPGAKIGHLNRTIVTILNDDEFRGLVSRVVNLTNTNLDMLQLHTATWGQQFKEAMNVNGGDVDSATNMDYVMHFLTFGFKVIFALVPPPSIWGGWFAFIVSLALTGLLTAIVGDLASIFGCLIGLKDSVTAITLVALGTSLPDLFASRSAAVNEKYADNAIGNVTGSNSVYVFLGLGVSWLVAAIYWTAKGTTFHVPAGTLAFSVTLYIIIAVLAMCLLVARRYLGIFGKAELGGPRGTKWGSAIFLVTLWLFYVVLSSIQAYGHIAVDM</sequence>
<keyword evidence="11" id="KW-0106">Calcium</keyword>
<dbReference type="InterPro" id="IPR004836">
    <property type="entry name" value="Na_Ca_Ex"/>
</dbReference>
<keyword evidence="8" id="KW-0479">Metal-binding</keyword>
<evidence type="ECO:0000256" key="8">
    <source>
        <dbReference type="ARBA" id="ARBA00022723"/>
    </source>
</evidence>
<keyword evidence="16 20" id="KW-0472">Membrane</keyword>
<comment type="subcellular location">
    <subcellularLocation>
        <location evidence="1">Cell membrane</location>
        <topology evidence="1">Multi-pass membrane protein</topology>
    </subcellularLocation>
</comment>
<dbReference type="GO" id="GO:0006814">
    <property type="term" value="P:sodium ion transport"/>
    <property type="evidence" value="ECO:0007669"/>
    <property type="project" value="UniProtKB-KW"/>
</dbReference>
<dbReference type="PANTHER" id="PTHR11878">
    <property type="entry name" value="SODIUM/CALCIUM EXCHANGER"/>
    <property type="match status" value="1"/>
</dbReference>
<keyword evidence="12" id="KW-0112">Calmodulin-binding</keyword>
<dbReference type="Gene3D" id="1.20.1420.30">
    <property type="entry name" value="NCX, central ion-binding region"/>
    <property type="match status" value="2"/>
</dbReference>
<feature type="domain" description="Calx-beta" evidence="21">
    <location>
        <begin position="304"/>
        <end position="390"/>
    </location>
</feature>
<keyword evidence="14" id="KW-0915">Sodium</keyword>
<dbReference type="GO" id="GO:0006816">
    <property type="term" value="P:calcium ion transport"/>
    <property type="evidence" value="ECO:0007669"/>
    <property type="project" value="UniProtKB-KW"/>
</dbReference>
<dbReference type="Pfam" id="PF01699">
    <property type="entry name" value="Na_Ca_ex"/>
    <property type="match status" value="2"/>
</dbReference>
<comment type="catalytic activity">
    <reaction evidence="19">
        <text>Ca(2+)(in) + 3 Na(+)(out) = Ca(2+)(out) + 3 Na(+)(in)</text>
        <dbReference type="Rhea" id="RHEA:69955"/>
        <dbReference type="ChEBI" id="CHEBI:29101"/>
        <dbReference type="ChEBI" id="CHEBI:29108"/>
    </reaction>
</comment>
<keyword evidence="10" id="KW-0677">Repeat</keyword>
<evidence type="ECO:0000256" key="14">
    <source>
        <dbReference type="ARBA" id="ARBA00023053"/>
    </source>
</evidence>
<name>A0ABD0M836_9CAEN</name>
<evidence type="ECO:0000256" key="19">
    <source>
        <dbReference type="ARBA" id="ARBA00033667"/>
    </source>
</evidence>
<reference evidence="22 23" key="1">
    <citation type="journal article" date="2023" name="Sci. Data">
        <title>Genome assembly of the Korean intertidal mud-creeper Batillaria attramentaria.</title>
        <authorList>
            <person name="Patra A.K."/>
            <person name="Ho P.T."/>
            <person name="Jun S."/>
            <person name="Lee S.J."/>
            <person name="Kim Y."/>
            <person name="Won Y.J."/>
        </authorList>
    </citation>
    <scope>NUCLEOTIDE SEQUENCE [LARGE SCALE GENOMIC DNA]</scope>
    <source>
        <strain evidence="22">Wonlab-2016</strain>
    </source>
</reference>
<evidence type="ECO:0000256" key="6">
    <source>
        <dbReference type="ARBA" id="ARBA00022568"/>
    </source>
</evidence>
<feature type="transmembrane region" description="Helical" evidence="20">
    <location>
        <begin position="158"/>
        <end position="181"/>
    </location>
</feature>
<comment type="similarity">
    <text evidence="2">Belongs to the Ca(2+):cation antiporter (CaCA) (TC 2.A.19) family. SLC8 subfamily.</text>
</comment>
<evidence type="ECO:0000259" key="21">
    <source>
        <dbReference type="SMART" id="SM00237"/>
    </source>
</evidence>
<dbReference type="Gene3D" id="2.60.40.2030">
    <property type="match status" value="2"/>
</dbReference>
<keyword evidence="18" id="KW-0739">Sodium transport</keyword>
<feature type="transmembrane region" description="Helical" evidence="20">
    <location>
        <begin position="747"/>
        <end position="770"/>
    </location>
</feature>
<feature type="transmembrane region" description="Helical" evidence="20">
    <location>
        <begin position="187"/>
        <end position="207"/>
    </location>
</feature>
<protein>
    <recommendedName>
        <fullName evidence="21">Calx-beta domain-containing protein</fullName>
    </recommendedName>
</protein>
<dbReference type="InterPro" id="IPR004837">
    <property type="entry name" value="NaCa_Exmemb"/>
</dbReference>
<evidence type="ECO:0000256" key="20">
    <source>
        <dbReference type="SAM" id="Phobius"/>
    </source>
</evidence>
<feature type="transmembrane region" description="Helical" evidence="20">
    <location>
        <begin position="676"/>
        <end position="695"/>
    </location>
</feature>
<dbReference type="EMBL" id="JACVVK020000004">
    <property type="protein sequence ID" value="KAK7507594.1"/>
    <property type="molecule type" value="Genomic_DNA"/>
</dbReference>
<dbReference type="InterPro" id="IPR003644">
    <property type="entry name" value="Calx_beta"/>
</dbReference>
<dbReference type="AlphaFoldDB" id="A0ABD0M836"/>
<proteinExistence type="inferred from homology"/>
<feature type="transmembrane region" description="Helical" evidence="20">
    <location>
        <begin position="122"/>
        <end position="146"/>
    </location>
</feature>
<evidence type="ECO:0000256" key="18">
    <source>
        <dbReference type="ARBA" id="ARBA00023201"/>
    </source>
</evidence>
<evidence type="ECO:0000256" key="10">
    <source>
        <dbReference type="ARBA" id="ARBA00022737"/>
    </source>
</evidence>
<feature type="domain" description="Calx-beta" evidence="21">
    <location>
        <begin position="405"/>
        <end position="504"/>
    </location>
</feature>